<gene>
    <name evidence="1" type="ORF">MAL03_02780</name>
</gene>
<protein>
    <submittedName>
        <fullName evidence="1">DUF3375 domain-containing protein</fullName>
    </submittedName>
</protein>
<dbReference type="AlphaFoldDB" id="A0A9Q8RL81"/>
<evidence type="ECO:0000313" key="1">
    <source>
        <dbReference type="EMBL" id="UOG57142.1"/>
    </source>
</evidence>
<name>A0A9Q8RL81_9LEPT</name>
<evidence type="ECO:0000313" key="2">
    <source>
        <dbReference type="Proteomes" id="UP000829829"/>
    </source>
</evidence>
<dbReference type="RefSeq" id="WP_039938737.1">
    <property type="nucleotide sequence ID" value="NZ_CP091928.1"/>
</dbReference>
<proteinExistence type="predicted"/>
<dbReference type="EMBL" id="CP091957">
    <property type="protein sequence ID" value="UOG57142.1"/>
    <property type="molecule type" value="Genomic_DNA"/>
</dbReference>
<accession>A0A9Q8RL81</accession>
<organism evidence="1 2">
    <name type="scientific">Leptospira noguchii</name>
    <dbReference type="NCBI Taxonomy" id="28182"/>
    <lineage>
        <taxon>Bacteria</taxon>
        <taxon>Pseudomonadati</taxon>
        <taxon>Spirochaetota</taxon>
        <taxon>Spirochaetia</taxon>
        <taxon>Leptospirales</taxon>
        <taxon>Leptospiraceae</taxon>
        <taxon>Leptospira</taxon>
    </lineage>
</organism>
<dbReference type="Pfam" id="PF11855">
    <property type="entry name" value="DUF3375"/>
    <property type="match status" value="1"/>
</dbReference>
<dbReference type="InterPro" id="IPR021804">
    <property type="entry name" value="DUF3375"/>
</dbReference>
<sequence length="485" mass="57165">MDYNLLQRLFRSSSIRLLKKDNAPFIIYFLEKYFRGSARIFVPFEELKILLHHELENFRELEETFLSRTAEVYIGEWVSENFLSRRIRSLEGSEEIILEPSSELEKVFSWMDDLRSLENKESIGTETRFFSVLNKLKEIVEESVSDPKEKIRQLESKKDELDDQIKKLTEGKEIITFASERIRGQYLYARKEAIGLLSDFRQVEGNFTEITKFIHKKYLEVVQKGEILQFALDGDEELLQSEQGKSFQAFWDFLRSEQSQENFESILDSLYSLKDILVLDDRKFFRNFKRNLREAGSRINAVVSRMSEQLKKSLVERTLRDNRRSKAIISEIKHLVLERKFDLSEENFYSMEEIFVHLPMDRPLWKGDSADTPRSIQISGPDDEMISLDFLDSIRGINFEIYEQRIQTLLRSFPEVSLEKVLEEFPENIGFESIVAYVFIASKGEYHSLDDSESFLFYPAFNFTQKETQSVYRVPKATYRVGKDG</sequence>
<dbReference type="Proteomes" id="UP000829829">
    <property type="component" value="Chromosome 1"/>
</dbReference>
<reference evidence="1" key="1">
    <citation type="submission" date="2022-02" db="EMBL/GenBank/DDBJ databases">
        <title>The genetically variable rfb locus in Leptospira is a mobile cassette and a molecular signature of serovar identity.</title>
        <authorList>
            <person name="Nieves C."/>
            <person name="Vincent A.T."/>
            <person name="Zarantonelli L."/>
            <person name="Picardeau M."/>
            <person name="Veyrier F.J."/>
            <person name="Buschiazzo A."/>
        </authorList>
    </citation>
    <scope>NUCLEOTIDE SEQUENCE</scope>
    <source>
        <strain evidence="1">IP1512017</strain>
    </source>
</reference>